<accession>A0A183SKB0</accession>
<reference evidence="1 2" key="2">
    <citation type="submission" date="2018-11" db="EMBL/GenBank/DDBJ databases">
        <authorList>
            <consortium name="Pathogen Informatics"/>
        </authorList>
    </citation>
    <scope>NUCLEOTIDE SEQUENCE [LARGE SCALE GENOMIC DNA]</scope>
    <source>
        <strain evidence="1 2">NST_G2</strain>
    </source>
</reference>
<protein>
    <submittedName>
        <fullName evidence="3">DDE_Tnp_IS1595 domain-containing protein</fullName>
    </submittedName>
</protein>
<name>A0A183SKB0_SCHSO</name>
<evidence type="ECO:0000313" key="3">
    <source>
        <dbReference type="WBParaSite" id="SSLN_0000481301-mRNA-1"/>
    </source>
</evidence>
<organism evidence="3">
    <name type="scientific">Schistocephalus solidus</name>
    <name type="common">Tapeworm</name>
    <dbReference type="NCBI Taxonomy" id="70667"/>
    <lineage>
        <taxon>Eukaryota</taxon>
        <taxon>Metazoa</taxon>
        <taxon>Spiralia</taxon>
        <taxon>Lophotrochozoa</taxon>
        <taxon>Platyhelminthes</taxon>
        <taxon>Cestoda</taxon>
        <taxon>Eucestoda</taxon>
        <taxon>Diphyllobothriidea</taxon>
        <taxon>Diphyllobothriidae</taxon>
        <taxon>Schistocephalus</taxon>
    </lineage>
</organism>
<dbReference type="EMBL" id="UYSU01032949">
    <property type="protein sequence ID" value="VDL91043.1"/>
    <property type="molecule type" value="Genomic_DNA"/>
</dbReference>
<sequence length="80" mass="8685">MKRAGGELLARHISAPVTCRHATRANGPCFRAISHSLHRCHVADALPQLILSGGSSQSTNHVERMWGAEKLLNFPAHLPP</sequence>
<evidence type="ECO:0000313" key="2">
    <source>
        <dbReference type="Proteomes" id="UP000275846"/>
    </source>
</evidence>
<dbReference type="WBParaSite" id="SSLN_0000481301-mRNA-1">
    <property type="protein sequence ID" value="SSLN_0000481301-mRNA-1"/>
    <property type="gene ID" value="SSLN_0000481301"/>
</dbReference>
<dbReference type="AlphaFoldDB" id="A0A183SKB0"/>
<gene>
    <name evidence="1" type="ORF">SSLN_LOCUS4658</name>
</gene>
<reference evidence="3" key="1">
    <citation type="submission" date="2016-06" db="UniProtKB">
        <authorList>
            <consortium name="WormBaseParasite"/>
        </authorList>
    </citation>
    <scope>IDENTIFICATION</scope>
</reference>
<dbReference type="Proteomes" id="UP000275846">
    <property type="component" value="Unassembled WGS sequence"/>
</dbReference>
<evidence type="ECO:0000313" key="1">
    <source>
        <dbReference type="EMBL" id="VDL91043.1"/>
    </source>
</evidence>
<proteinExistence type="predicted"/>
<keyword evidence="2" id="KW-1185">Reference proteome</keyword>